<reference evidence="2 3" key="1">
    <citation type="submission" date="2018-08" db="EMBL/GenBank/DDBJ databases">
        <title>A genome reference for cultivated species of the human gut microbiota.</title>
        <authorList>
            <person name="Zou Y."/>
            <person name="Xue W."/>
            <person name="Luo G."/>
        </authorList>
    </citation>
    <scope>NUCLEOTIDE SEQUENCE [LARGE SCALE GENOMIC DNA]</scope>
    <source>
        <strain evidence="2 3">AF18-46</strain>
    </source>
</reference>
<evidence type="ECO:0000313" key="2">
    <source>
        <dbReference type="EMBL" id="RGT57631.1"/>
    </source>
</evidence>
<organism evidence="2 3">
    <name type="scientific">Solobacterium moorei</name>
    <dbReference type="NCBI Taxonomy" id="102148"/>
    <lineage>
        <taxon>Bacteria</taxon>
        <taxon>Bacillati</taxon>
        <taxon>Bacillota</taxon>
        <taxon>Erysipelotrichia</taxon>
        <taxon>Erysipelotrichales</taxon>
        <taxon>Erysipelotrichaceae</taxon>
        <taxon>Solobacterium</taxon>
    </lineage>
</organism>
<proteinExistence type="predicted"/>
<protein>
    <submittedName>
        <fullName evidence="2">QueT transporter family protein</fullName>
    </submittedName>
</protein>
<feature type="transmembrane region" description="Helical" evidence="1">
    <location>
        <begin position="6"/>
        <end position="28"/>
    </location>
</feature>
<dbReference type="Proteomes" id="UP000284731">
    <property type="component" value="Unassembled WGS sequence"/>
</dbReference>
<accession>A0A412PHJ5</accession>
<dbReference type="RefSeq" id="WP_006524872.1">
    <property type="nucleotide sequence ID" value="NZ_AP028934.1"/>
</dbReference>
<comment type="caution">
    <text evidence="2">The sequence shown here is derived from an EMBL/GenBank/DDBJ whole genome shotgun (WGS) entry which is preliminary data.</text>
</comment>
<dbReference type="AlphaFoldDB" id="A0A412PHJ5"/>
<evidence type="ECO:0000313" key="3">
    <source>
        <dbReference type="Proteomes" id="UP000284731"/>
    </source>
</evidence>
<keyword evidence="1" id="KW-1133">Transmembrane helix</keyword>
<keyword evidence="1" id="KW-0472">Membrane</keyword>
<feature type="transmembrane region" description="Helical" evidence="1">
    <location>
        <begin position="131"/>
        <end position="157"/>
    </location>
</feature>
<dbReference type="GeneID" id="89621314"/>
<sequence>MNMKTLTRVGMIAAIYTVVSLVLAPFTYGNVQVRIAEALTLLPLIYKPSIWGVTLGCFLTNLIGAMLGVNPTGFLDAIVGTIATFGAAYCTWVLKDKKVNGIPVLACLMPVIFNFFFVGAELACLFMPNEIVLGTLINGSFVAIGELISVVIGYFLVKALDKTKLFVE</sequence>
<dbReference type="PANTHER" id="PTHR40044:SF1">
    <property type="entry name" value="INTEGRAL MEMBRANE PROTEIN"/>
    <property type="match status" value="1"/>
</dbReference>
<evidence type="ECO:0000256" key="1">
    <source>
        <dbReference type="SAM" id="Phobius"/>
    </source>
</evidence>
<dbReference type="EMBL" id="QRWX01000001">
    <property type="protein sequence ID" value="RGT57631.1"/>
    <property type="molecule type" value="Genomic_DNA"/>
</dbReference>
<dbReference type="PANTHER" id="PTHR40044">
    <property type="entry name" value="INTEGRAL MEMBRANE PROTEIN-RELATED"/>
    <property type="match status" value="1"/>
</dbReference>
<feature type="transmembrane region" description="Helical" evidence="1">
    <location>
        <begin position="49"/>
        <end position="68"/>
    </location>
</feature>
<dbReference type="InterPro" id="IPR010387">
    <property type="entry name" value="QueT"/>
</dbReference>
<name>A0A412PHJ5_9FIRM</name>
<feature type="transmembrane region" description="Helical" evidence="1">
    <location>
        <begin position="101"/>
        <end position="119"/>
    </location>
</feature>
<dbReference type="PIRSF" id="PIRSF031501">
    <property type="entry name" value="QueT"/>
    <property type="match status" value="1"/>
</dbReference>
<gene>
    <name evidence="2" type="ORF">DWX20_00865</name>
</gene>
<keyword evidence="1" id="KW-0812">Transmembrane</keyword>
<feature type="transmembrane region" description="Helical" evidence="1">
    <location>
        <begin position="74"/>
        <end position="94"/>
    </location>
</feature>
<dbReference type="Pfam" id="PF06177">
    <property type="entry name" value="QueT"/>
    <property type="match status" value="1"/>
</dbReference>